<dbReference type="InterPro" id="IPR000871">
    <property type="entry name" value="Beta-lactam_class-A"/>
</dbReference>
<keyword evidence="1" id="KW-0732">Signal</keyword>
<dbReference type="AlphaFoldDB" id="A0A4R6M4A9"/>
<evidence type="ECO:0000256" key="1">
    <source>
        <dbReference type="SAM" id="SignalP"/>
    </source>
</evidence>
<protein>
    <submittedName>
        <fullName evidence="3">Beta-lactamase family protein</fullName>
    </submittedName>
</protein>
<dbReference type="PANTHER" id="PTHR35333:SF5">
    <property type="entry name" value="CONSERVED LIPOPROTEIN LPQF-RELATED"/>
    <property type="match status" value="1"/>
</dbReference>
<feature type="domain" description="Beta-lactamase class A catalytic" evidence="2">
    <location>
        <begin position="138"/>
        <end position="243"/>
    </location>
</feature>
<dbReference type="InterPro" id="IPR045155">
    <property type="entry name" value="Beta-lactam_cat"/>
</dbReference>
<proteinExistence type="predicted"/>
<dbReference type="Gene3D" id="3.40.710.10">
    <property type="entry name" value="DD-peptidase/beta-lactamase superfamily"/>
    <property type="match status" value="1"/>
</dbReference>
<feature type="chain" id="PRO_5020503650" evidence="1">
    <location>
        <begin position="23"/>
        <end position="396"/>
    </location>
</feature>
<dbReference type="OrthoDB" id="9775096at2"/>
<dbReference type="Proteomes" id="UP000295064">
    <property type="component" value="Unassembled WGS sequence"/>
</dbReference>
<evidence type="ECO:0000313" key="3">
    <source>
        <dbReference type="EMBL" id="TDO94769.1"/>
    </source>
</evidence>
<comment type="caution">
    <text evidence="3">The sequence shown here is derived from an EMBL/GenBank/DDBJ whole genome shotgun (WGS) entry which is preliminary data.</text>
</comment>
<dbReference type="PANTHER" id="PTHR35333">
    <property type="entry name" value="BETA-LACTAMASE"/>
    <property type="match status" value="1"/>
</dbReference>
<dbReference type="SUPFAM" id="SSF56601">
    <property type="entry name" value="beta-lactamase/transpeptidase-like"/>
    <property type="match status" value="1"/>
</dbReference>
<dbReference type="GO" id="GO:0030655">
    <property type="term" value="P:beta-lactam antibiotic catabolic process"/>
    <property type="evidence" value="ECO:0007669"/>
    <property type="project" value="InterPro"/>
</dbReference>
<evidence type="ECO:0000259" key="2">
    <source>
        <dbReference type="Pfam" id="PF13354"/>
    </source>
</evidence>
<dbReference type="InterPro" id="IPR012338">
    <property type="entry name" value="Beta-lactam/transpept-like"/>
</dbReference>
<accession>A0A4R6M4A9</accession>
<dbReference type="GO" id="GO:0008800">
    <property type="term" value="F:beta-lactamase activity"/>
    <property type="evidence" value="ECO:0007669"/>
    <property type="project" value="InterPro"/>
</dbReference>
<dbReference type="Pfam" id="PF13354">
    <property type="entry name" value="Beta-lactamase2"/>
    <property type="match status" value="1"/>
</dbReference>
<feature type="signal peptide" evidence="1">
    <location>
        <begin position="1"/>
        <end position="22"/>
    </location>
</feature>
<sequence length="396" mass="44179">MRVYLLVAILVFSLLISTTVMAASEAEVLQKIFRIETENLESLFAASFLEQVSVEQIEAIVNQYGSALGAVQSIEKTDDGYSLQFEKGTAPAKISLNQEDQIIGLWFGNYTLAEDNLDAILADLKELPGELSISVIKNNQEKVFSFNDQKKLAVGSTFKLHVLNKLYQKLKAADKNWSDVIKLEKQNMSLPSGILQNWPAGTPLTLRSLSNLMISQSDNTATDHLIDYLGREKIESGLSDLNLPFLKTREFFILKFSKDDQLRQKYLNANLKKKREILAELSGQDLKNISVGNEPVLIEDLEWYFSTEELARLIYDLKEAPEIKINPGLVDKDNYYLAGYKGGSEPGVLQFTHLLQKTETAAIYAISLTINSSEQAVDSQKAAQLTSRLISAVVGL</sequence>
<dbReference type="GO" id="GO:0046677">
    <property type="term" value="P:response to antibiotic"/>
    <property type="evidence" value="ECO:0007669"/>
    <property type="project" value="InterPro"/>
</dbReference>
<dbReference type="RefSeq" id="WP_133513857.1">
    <property type="nucleotide sequence ID" value="NZ_SNWX01000002.1"/>
</dbReference>
<dbReference type="EMBL" id="SNWX01000002">
    <property type="protein sequence ID" value="TDO94769.1"/>
    <property type="molecule type" value="Genomic_DNA"/>
</dbReference>
<name>A0A4R6M4A9_9FIRM</name>
<reference evidence="3 4" key="1">
    <citation type="submission" date="2019-03" db="EMBL/GenBank/DDBJ databases">
        <title>Subsurface microbial communities from deep shales in Ohio and West Virginia, USA.</title>
        <authorList>
            <person name="Wrighton K."/>
        </authorList>
    </citation>
    <scope>NUCLEOTIDE SEQUENCE [LARGE SCALE GENOMIC DNA]</scope>
    <source>
        <strain evidence="3 4">MA284_T2</strain>
    </source>
</reference>
<evidence type="ECO:0000313" key="4">
    <source>
        <dbReference type="Proteomes" id="UP000295064"/>
    </source>
</evidence>
<gene>
    <name evidence="3" type="ORF">DFR79_102146</name>
</gene>
<organism evidence="3 4">
    <name type="scientific">Halanaerobium saccharolyticum</name>
    <dbReference type="NCBI Taxonomy" id="43595"/>
    <lineage>
        <taxon>Bacteria</taxon>
        <taxon>Bacillati</taxon>
        <taxon>Bacillota</taxon>
        <taxon>Clostridia</taxon>
        <taxon>Halanaerobiales</taxon>
        <taxon>Halanaerobiaceae</taxon>
        <taxon>Halanaerobium</taxon>
    </lineage>
</organism>